<proteinExistence type="predicted"/>
<dbReference type="EMBL" id="ML208697">
    <property type="protein sequence ID" value="TFK61080.1"/>
    <property type="molecule type" value="Genomic_DNA"/>
</dbReference>
<reference evidence="1 2" key="1">
    <citation type="journal article" date="2019" name="Nat. Ecol. Evol.">
        <title>Megaphylogeny resolves global patterns of mushroom evolution.</title>
        <authorList>
            <person name="Varga T."/>
            <person name="Krizsan K."/>
            <person name="Foldi C."/>
            <person name="Dima B."/>
            <person name="Sanchez-Garcia M."/>
            <person name="Sanchez-Ramirez S."/>
            <person name="Szollosi G.J."/>
            <person name="Szarkandi J.G."/>
            <person name="Papp V."/>
            <person name="Albert L."/>
            <person name="Andreopoulos W."/>
            <person name="Angelini C."/>
            <person name="Antonin V."/>
            <person name="Barry K.W."/>
            <person name="Bougher N.L."/>
            <person name="Buchanan P."/>
            <person name="Buyck B."/>
            <person name="Bense V."/>
            <person name="Catcheside P."/>
            <person name="Chovatia M."/>
            <person name="Cooper J."/>
            <person name="Damon W."/>
            <person name="Desjardin D."/>
            <person name="Finy P."/>
            <person name="Geml J."/>
            <person name="Haridas S."/>
            <person name="Hughes K."/>
            <person name="Justo A."/>
            <person name="Karasinski D."/>
            <person name="Kautmanova I."/>
            <person name="Kiss B."/>
            <person name="Kocsube S."/>
            <person name="Kotiranta H."/>
            <person name="LaButti K.M."/>
            <person name="Lechner B.E."/>
            <person name="Liimatainen K."/>
            <person name="Lipzen A."/>
            <person name="Lukacs Z."/>
            <person name="Mihaltcheva S."/>
            <person name="Morgado L.N."/>
            <person name="Niskanen T."/>
            <person name="Noordeloos M.E."/>
            <person name="Ohm R.A."/>
            <person name="Ortiz-Santana B."/>
            <person name="Ovrebo C."/>
            <person name="Racz N."/>
            <person name="Riley R."/>
            <person name="Savchenko A."/>
            <person name="Shiryaev A."/>
            <person name="Soop K."/>
            <person name="Spirin V."/>
            <person name="Szebenyi C."/>
            <person name="Tomsovsky M."/>
            <person name="Tulloss R.E."/>
            <person name="Uehling J."/>
            <person name="Grigoriev I.V."/>
            <person name="Vagvolgyi C."/>
            <person name="Papp T."/>
            <person name="Martin F.M."/>
            <person name="Miettinen O."/>
            <person name="Hibbett D.S."/>
            <person name="Nagy L.G."/>
        </authorList>
    </citation>
    <scope>NUCLEOTIDE SEQUENCE [LARGE SCALE GENOMIC DNA]</scope>
    <source>
        <strain evidence="1 2">NL-1719</strain>
    </source>
</reference>
<gene>
    <name evidence="1" type="ORF">BDN72DRAFT_805276</name>
</gene>
<name>A0ACD3A5W8_9AGAR</name>
<evidence type="ECO:0000313" key="1">
    <source>
        <dbReference type="EMBL" id="TFK61080.1"/>
    </source>
</evidence>
<dbReference type="Proteomes" id="UP000308600">
    <property type="component" value="Unassembled WGS sequence"/>
</dbReference>
<accession>A0ACD3A5W8</accession>
<keyword evidence="2" id="KW-1185">Reference proteome</keyword>
<evidence type="ECO:0000313" key="2">
    <source>
        <dbReference type="Proteomes" id="UP000308600"/>
    </source>
</evidence>
<organism evidence="1 2">
    <name type="scientific">Pluteus cervinus</name>
    <dbReference type="NCBI Taxonomy" id="181527"/>
    <lineage>
        <taxon>Eukaryota</taxon>
        <taxon>Fungi</taxon>
        <taxon>Dikarya</taxon>
        <taxon>Basidiomycota</taxon>
        <taxon>Agaricomycotina</taxon>
        <taxon>Agaricomycetes</taxon>
        <taxon>Agaricomycetidae</taxon>
        <taxon>Agaricales</taxon>
        <taxon>Pluteineae</taxon>
        <taxon>Pluteaceae</taxon>
        <taxon>Pluteus</taxon>
    </lineage>
</organism>
<sequence length="987" mass="112053">MSWFYSGDTLGSETSMNHLVHNVLLHPDFKLDELQGFSAHQENGRVEKAAKLPENITASQVTFCEATVEIDVPSGSASVPSQKFLVPGLLYRKLTSVIQAAFADPLASHYHYSPFELHHICPITGKKDRVRSEVFNSDDFVEESERVQRYAPTPPDEPACTREKIVAALMFASDGTHLTNFGMAKAWPAYLMLGNLSKHIRAQPKAGALHHLAYIPSLPDAFQDWAKQFHAKWKTQRKDILTHCRRELMHAVWRLILDDDFVHAYKYGMVIKCLDGVERRVYPRIFAYSADYPEKSLLATIRDQGKCPCPRCLVLKLHADRLGQKFDISARKTQARTYLHDLVVKARQTIYTLAKSITSTAVEASLSPTSIVPTLNAFCERLGTAFNPFAMLVVDLLHEFELGVWKALFTHLIHLLYAISPNEELVSRLNERRYRQISTFGRGTIRRFTTNSAEMKKMAARDFEDLLQCSIPVFDRLLPEPHNKRLMKLLYRTAEWHALAKLQMHTDSTISLFEQLTSEFGKLMRQFRDTTCENFSTVETPSESSARGRRQARKHAQPVSSNTTPTQSNSTRRPKKLNLSTYKFHALGDYPNTIRRAGPTSNYSTQLGEAAHRIIKRIYKATNKRDPMKQIGKKYGLSYLLRPDLDEINSTPPETRYSIAKAHAETFDLFSFITVPDQAKHNFVLSLKTHIFNRVMQFDYDGDNIRELTIDQLNSVRIINNKLHRSNILRINYTTYDVRRNYDIISPLRHPFVMVKSRDAKEGAHPFWYAQVLGIFSATVAITRPTLEPEPQKLDMLWVRWFGDEPGYRSGRKYSKLPKIGFVPQTEDDAFGFLDPSLVIRGCHLIPSFADGRTDQLLGAGLSAARAKDDVDDWAKYYVNIFVDRDMFMRYLGGGIGHVHNLNEQTAEIENGNDDDGEEPEVEPEVGATEEDHAGEVPGEDSETDDDENVGDGSDSESDVDEAAEGARNRDSDEEDEEEDSGIDVTS</sequence>
<protein>
    <submittedName>
        <fullName evidence="1">Uncharacterized protein</fullName>
    </submittedName>
</protein>